<evidence type="ECO:0000256" key="1">
    <source>
        <dbReference type="ARBA" id="ARBA00022448"/>
    </source>
</evidence>
<keyword evidence="1" id="KW-0813">Transport</keyword>
<keyword evidence="3 6" id="KW-0479">Metal-binding</keyword>
<dbReference type="SUPFAM" id="SSF46626">
    <property type="entry name" value="Cytochrome c"/>
    <property type="match status" value="1"/>
</dbReference>
<dbReference type="GO" id="GO:0009055">
    <property type="term" value="F:electron transfer activity"/>
    <property type="evidence" value="ECO:0007669"/>
    <property type="project" value="InterPro"/>
</dbReference>
<accession>A0A7G5IKU8</accession>
<gene>
    <name evidence="9" type="ORF">H3309_05855</name>
</gene>
<dbReference type="GO" id="GO:0020037">
    <property type="term" value="F:heme binding"/>
    <property type="evidence" value="ECO:0007669"/>
    <property type="project" value="InterPro"/>
</dbReference>
<evidence type="ECO:0000256" key="5">
    <source>
        <dbReference type="ARBA" id="ARBA00023004"/>
    </source>
</evidence>
<keyword evidence="4" id="KW-0249">Electron transport</keyword>
<dbReference type="GO" id="GO:0046872">
    <property type="term" value="F:metal ion binding"/>
    <property type="evidence" value="ECO:0007669"/>
    <property type="project" value="UniProtKB-KW"/>
</dbReference>
<dbReference type="PANTHER" id="PTHR11961">
    <property type="entry name" value="CYTOCHROME C"/>
    <property type="match status" value="1"/>
</dbReference>
<feature type="signal peptide" evidence="7">
    <location>
        <begin position="1"/>
        <end position="21"/>
    </location>
</feature>
<protein>
    <submittedName>
        <fullName evidence="9">Cytochrome c family protein</fullName>
    </submittedName>
</protein>
<dbReference type="Pfam" id="PF00034">
    <property type="entry name" value="Cytochrom_C"/>
    <property type="match status" value="1"/>
</dbReference>
<dbReference type="PROSITE" id="PS51007">
    <property type="entry name" value="CYTC"/>
    <property type="match status" value="1"/>
</dbReference>
<evidence type="ECO:0000313" key="9">
    <source>
        <dbReference type="EMBL" id="QMW23990.1"/>
    </source>
</evidence>
<keyword evidence="10" id="KW-1185">Reference proteome</keyword>
<evidence type="ECO:0000256" key="4">
    <source>
        <dbReference type="ARBA" id="ARBA00022982"/>
    </source>
</evidence>
<keyword evidence="2 6" id="KW-0349">Heme</keyword>
<name>A0A7G5IKU8_9SPHN</name>
<dbReference type="AlphaFoldDB" id="A0A7G5IKU8"/>
<dbReference type="PRINTS" id="PR00604">
    <property type="entry name" value="CYTCHRMECIAB"/>
</dbReference>
<evidence type="ECO:0000256" key="3">
    <source>
        <dbReference type="ARBA" id="ARBA00022723"/>
    </source>
</evidence>
<sequence>MKLNTVHLALIATALATPVSAQTYASMKGNAANGAKLFLQCKACHTLTPGKNMVGPSLAKVIGRTAGSVPGYNYSAANKKSGIVWTEAKLFEYLAGPKKTVPGTKMAFAGFPDPQKRADVIAYIKANGGA</sequence>
<feature type="domain" description="Cytochrome c" evidence="8">
    <location>
        <begin position="29"/>
        <end position="128"/>
    </location>
</feature>
<organism evidence="9 10">
    <name type="scientific">Sandaracinobacteroides saxicola</name>
    <dbReference type="NCBI Taxonomy" id="2759707"/>
    <lineage>
        <taxon>Bacteria</taxon>
        <taxon>Pseudomonadati</taxon>
        <taxon>Pseudomonadota</taxon>
        <taxon>Alphaproteobacteria</taxon>
        <taxon>Sphingomonadales</taxon>
        <taxon>Sphingosinicellaceae</taxon>
        <taxon>Sandaracinobacteroides</taxon>
    </lineage>
</organism>
<evidence type="ECO:0000259" key="8">
    <source>
        <dbReference type="PROSITE" id="PS51007"/>
    </source>
</evidence>
<feature type="chain" id="PRO_5028809147" evidence="7">
    <location>
        <begin position="22"/>
        <end position="130"/>
    </location>
</feature>
<dbReference type="EMBL" id="CP059851">
    <property type="protein sequence ID" value="QMW23990.1"/>
    <property type="molecule type" value="Genomic_DNA"/>
</dbReference>
<keyword evidence="7" id="KW-0732">Signal</keyword>
<reference evidence="9 10" key="1">
    <citation type="submission" date="2020-07" db="EMBL/GenBank/DDBJ databases">
        <title>Complete genome sequence for Sandaracinobacter sp. M6.</title>
        <authorList>
            <person name="Tang Y."/>
            <person name="Liu Q."/>
            <person name="Guo Z."/>
            <person name="Lei P."/>
            <person name="Huang B."/>
        </authorList>
    </citation>
    <scope>NUCLEOTIDE SEQUENCE [LARGE SCALE GENOMIC DNA]</scope>
    <source>
        <strain evidence="9 10">M6</strain>
    </source>
</reference>
<evidence type="ECO:0000256" key="6">
    <source>
        <dbReference type="PROSITE-ProRule" id="PRU00433"/>
    </source>
</evidence>
<dbReference type="InterPro" id="IPR036909">
    <property type="entry name" value="Cyt_c-like_dom_sf"/>
</dbReference>
<keyword evidence="5 6" id="KW-0408">Iron</keyword>
<dbReference type="KEGG" id="sand:H3309_05855"/>
<evidence type="ECO:0000313" key="10">
    <source>
        <dbReference type="Proteomes" id="UP000515292"/>
    </source>
</evidence>
<dbReference type="RefSeq" id="WP_182297813.1">
    <property type="nucleotide sequence ID" value="NZ_CP059851.1"/>
</dbReference>
<evidence type="ECO:0000256" key="2">
    <source>
        <dbReference type="ARBA" id="ARBA00022617"/>
    </source>
</evidence>
<dbReference type="InterPro" id="IPR009056">
    <property type="entry name" value="Cyt_c-like_dom"/>
</dbReference>
<dbReference type="Gene3D" id="1.10.760.10">
    <property type="entry name" value="Cytochrome c-like domain"/>
    <property type="match status" value="1"/>
</dbReference>
<proteinExistence type="predicted"/>
<dbReference type="Proteomes" id="UP000515292">
    <property type="component" value="Chromosome"/>
</dbReference>
<dbReference type="InterPro" id="IPR002327">
    <property type="entry name" value="Cyt_c_1A/1B"/>
</dbReference>
<evidence type="ECO:0000256" key="7">
    <source>
        <dbReference type="SAM" id="SignalP"/>
    </source>
</evidence>